<feature type="binding site" evidence="15">
    <location>
        <position position="560"/>
    </location>
    <ligand>
        <name>Ca(2+)</name>
        <dbReference type="ChEBI" id="CHEBI:29108"/>
    </ligand>
</feature>
<feature type="binding site" evidence="15">
    <location>
        <position position="529"/>
    </location>
    <ligand>
        <name>Ca(2+)</name>
        <dbReference type="ChEBI" id="CHEBI:29108"/>
    </ligand>
</feature>
<dbReference type="CDD" id="cd11377">
    <property type="entry name" value="Pro-peptidase_S53"/>
    <property type="match status" value="1"/>
</dbReference>
<keyword evidence="11 15" id="KW-0106">Calcium</keyword>
<comment type="cofactor">
    <cofactor evidence="15">
        <name>Ca(2+)</name>
        <dbReference type="ChEBI" id="CHEBI:29108"/>
    </cofactor>
    <text evidence="15">Binds 1 Ca(2+) ion per subunit.</text>
</comment>
<evidence type="ECO:0000256" key="16">
    <source>
        <dbReference type="SAM" id="SignalP"/>
    </source>
</evidence>
<dbReference type="Pfam" id="PF00082">
    <property type="entry name" value="Peptidase_S8"/>
    <property type="match status" value="1"/>
</dbReference>
<dbReference type="GO" id="GO:0006508">
    <property type="term" value="P:proteolysis"/>
    <property type="evidence" value="ECO:0007669"/>
    <property type="project" value="UniProtKB-KW"/>
</dbReference>
<evidence type="ECO:0000256" key="4">
    <source>
        <dbReference type="ARBA" id="ARBA00012462"/>
    </source>
</evidence>
<dbReference type="GO" id="GO:0046872">
    <property type="term" value="F:metal ion binding"/>
    <property type="evidence" value="ECO:0007669"/>
    <property type="project" value="UniProtKB-UniRule"/>
</dbReference>
<sequence length="593" mass="64962">MKASLLLFFGINAVVAANPIHKSEESPKPAQIVKLSIALQPQSRQLLEQTLHELSSPSGSRYGQYLDREEAKGLLRPRQSSTDAVKRWLSQAGIRSGHILSDGQFIHVQTGVDRLEALLEVSVNMTLGSQTISVSSLPQRVQDHVMTVQYAPVHQRAACSAPKSNTSLISDTERHHFGQYLTKIHTDWERCKTETTPACLRKLYHVENYQARHEEGNLLGVAGFDGQAVQYHELGEFVHEFAPYSATVNVSVASVNGGTNPQGTNFPSSEANQDVQYAVAMAHEIPVRFYATGGENHDIIPDLDLTDPAKEYLEPYLEFASHLLNFPNEHLPSVVSISYGANEQLFPKTYAQQVCDMFGQLGTRGVSIIVSSGDFGPGMSCQSNDGTKAARFTPSFPATCPYVTSVGSTEGIGPEKAANFSAGGFSDYFKRPEWQDEAVGEYLELYGNEWKGYYDAGGRGFPDVAAQGVNYRFWNHGKEDLTTGTSVSTPVFAALVAMLNDYRAESGLPRMGFLNPWIYSIGNRAFTDITKSKSIGCQGQSLSGLASPVIPNAGWSAVKGWDPVTGWGTPLFDRMMSLSGGEVYDEESWLNER</sequence>
<gene>
    <name evidence="18" type="ORF">TGAMA5MH_04714</name>
</gene>
<evidence type="ECO:0000256" key="8">
    <source>
        <dbReference type="ARBA" id="ARBA00022729"/>
    </source>
</evidence>
<dbReference type="GO" id="GO:0005576">
    <property type="term" value="C:extracellular region"/>
    <property type="evidence" value="ECO:0007669"/>
    <property type="project" value="UniProtKB-SubCell"/>
</dbReference>
<feature type="chain" id="PRO_5014410799" description="tripeptidyl-peptidase II" evidence="16">
    <location>
        <begin position="17"/>
        <end position="593"/>
    </location>
</feature>
<dbReference type="SUPFAM" id="SSF52743">
    <property type="entry name" value="Subtilisin-like"/>
    <property type="match status" value="1"/>
</dbReference>
<keyword evidence="6 15" id="KW-0645">Protease</keyword>
<reference evidence="18 19" key="1">
    <citation type="submission" date="2017-02" db="EMBL/GenBank/DDBJ databases">
        <title>Genomes of Trichoderma spp. with biocontrol activity.</title>
        <authorList>
            <person name="Gardiner D."/>
            <person name="Kazan K."/>
            <person name="Vos C."/>
            <person name="Harvey P."/>
        </authorList>
    </citation>
    <scope>NUCLEOTIDE SEQUENCE [LARGE SCALE GENOMIC DNA]</scope>
    <source>
        <strain evidence="18 19">A5MH</strain>
    </source>
</reference>
<evidence type="ECO:0000313" key="19">
    <source>
        <dbReference type="Proteomes" id="UP000236546"/>
    </source>
</evidence>
<feature type="binding site" evidence="15">
    <location>
        <position position="528"/>
    </location>
    <ligand>
        <name>Ca(2+)</name>
        <dbReference type="ChEBI" id="CHEBI:29108"/>
    </ligand>
</feature>
<evidence type="ECO:0000256" key="12">
    <source>
        <dbReference type="ARBA" id="ARBA00023026"/>
    </source>
</evidence>
<keyword evidence="12" id="KW-0843">Virulence</keyword>
<dbReference type="EC" id="3.4.14.10" evidence="4"/>
<dbReference type="EMBL" id="MTYH01000042">
    <property type="protein sequence ID" value="PNP43257.1"/>
    <property type="molecule type" value="Genomic_DNA"/>
</dbReference>
<dbReference type="InterPro" id="IPR030400">
    <property type="entry name" value="Sedolisin_dom"/>
</dbReference>
<dbReference type="OrthoDB" id="409122at2759"/>
<dbReference type="InterPro" id="IPR050819">
    <property type="entry name" value="Tripeptidyl-peptidase_I"/>
</dbReference>
<feature type="active site" description="Charge relay system" evidence="15">
    <location>
        <position position="274"/>
    </location>
</feature>
<keyword evidence="9 15" id="KW-0378">Hydrolase</keyword>
<comment type="catalytic activity">
    <reaction evidence="1">
        <text>Release of an N-terminal tripeptide from a polypeptide.</text>
        <dbReference type="EC" id="3.4.14.10"/>
    </reaction>
</comment>
<keyword evidence="7 15" id="KW-0479">Metal-binding</keyword>
<feature type="binding site" evidence="15">
    <location>
        <position position="562"/>
    </location>
    <ligand>
        <name>Ca(2+)</name>
        <dbReference type="ChEBI" id="CHEBI:29108"/>
    </ligand>
</feature>
<keyword evidence="14" id="KW-0325">Glycoprotein</keyword>
<dbReference type="Proteomes" id="UP000236546">
    <property type="component" value="Unassembled WGS sequence"/>
</dbReference>
<dbReference type="Pfam" id="PF09286">
    <property type="entry name" value="Pro-kuma_activ"/>
    <property type="match status" value="1"/>
</dbReference>
<keyword evidence="10 15" id="KW-0720">Serine protease</keyword>
<dbReference type="GO" id="GO:0004252">
    <property type="term" value="F:serine-type endopeptidase activity"/>
    <property type="evidence" value="ECO:0007669"/>
    <property type="project" value="UniProtKB-UniRule"/>
</dbReference>
<keyword evidence="13" id="KW-0865">Zymogen</keyword>
<feature type="active site" description="Charge relay system" evidence="15">
    <location>
        <position position="270"/>
    </location>
</feature>
<protein>
    <recommendedName>
        <fullName evidence="4">tripeptidyl-peptidase II</fullName>
        <ecNumber evidence="4">3.4.14.10</ecNumber>
    </recommendedName>
</protein>
<dbReference type="InterPro" id="IPR036852">
    <property type="entry name" value="Peptidase_S8/S53_dom_sf"/>
</dbReference>
<dbReference type="FunFam" id="3.40.50.200:FF:000015">
    <property type="entry name" value="Tripeptidyl peptidase A"/>
    <property type="match status" value="1"/>
</dbReference>
<comment type="function">
    <text evidence="2">Secreted tripeptidyl-peptidase which degrades proteins at acidic pHs and is involved in virulence.</text>
</comment>
<dbReference type="PROSITE" id="PS51695">
    <property type="entry name" value="SEDOLISIN"/>
    <property type="match status" value="1"/>
</dbReference>
<name>A0A2K0TCM7_9HYPO</name>
<dbReference type="SUPFAM" id="SSF54897">
    <property type="entry name" value="Protease propeptides/inhibitors"/>
    <property type="match status" value="1"/>
</dbReference>
<evidence type="ECO:0000256" key="11">
    <source>
        <dbReference type="ARBA" id="ARBA00022837"/>
    </source>
</evidence>
<evidence type="ECO:0000256" key="2">
    <source>
        <dbReference type="ARBA" id="ARBA00002451"/>
    </source>
</evidence>
<evidence type="ECO:0000259" key="17">
    <source>
        <dbReference type="PROSITE" id="PS51695"/>
    </source>
</evidence>
<dbReference type="InterPro" id="IPR000209">
    <property type="entry name" value="Peptidase_S8/S53_dom"/>
</dbReference>
<evidence type="ECO:0000256" key="14">
    <source>
        <dbReference type="ARBA" id="ARBA00023180"/>
    </source>
</evidence>
<keyword evidence="8 16" id="KW-0732">Signal</keyword>
<accession>A0A2K0TCM7</accession>
<dbReference type="CDD" id="cd04056">
    <property type="entry name" value="Peptidases_S53"/>
    <property type="match status" value="1"/>
</dbReference>
<keyword evidence="5" id="KW-0964">Secreted</keyword>
<evidence type="ECO:0000256" key="9">
    <source>
        <dbReference type="ARBA" id="ARBA00022801"/>
    </source>
</evidence>
<dbReference type="Gene3D" id="3.40.50.200">
    <property type="entry name" value="Peptidase S8/S53 domain"/>
    <property type="match status" value="1"/>
</dbReference>
<feature type="domain" description="Peptidase S53" evidence="17">
    <location>
        <begin position="194"/>
        <end position="582"/>
    </location>
</feature>
<feature type="signal peptide" evidence="16">
    <location>
        <begin position="1"/>
        <end position="16"/>
    </location>
</feature>
<evidence type="ECO:0000256" key="1">
    <source>
        <dbReference type="ARBA" id="ARBA00001910"/>
    </source>
</evidence>
<organism evidence="18 19">
    <name type="scientific">Trichoderma gamsii</name>
    <dbReference type="NCBI Taxonomy" id="398673"/>
    <lineage>
        <taxon>Eukaryota</taxon>
        <taxon>Fungi</taxon>
        <taxon>Dikarya</taxon>
        <taxon>Ascomycota</taxon>
        <taxon>Pezizomycotina</taxon>
        <taxon>Sordariomycetes</taxon>
        <taxon>Hypocreomycetidae</taxon>
        <taxon>Hypocreales</taxon>
        <taxon>Hypocreaceae</taxon>
        <taxon>Trichoderma</taxon>
    </lineage>
</organism>
<evidence type="ECO:0000256" key="15">
    <source>
        <dbReference type="PROSITE-ProRule" id="PRU01032"/>
    </source>
</evidence>
<evidence type="ECO:0000256" key="6">
    <source>
        <dbReference type="ARBA" id="ARBA00022670"/>
    </source>
</evidence>
<dbReference type="PANTHER" id="PTHR14218:SF10">
    <property type="entry name" value="PEPTIDASE S53 DOMAIN-CONTAINING PROTEIN"/>
    <property type="match status" value="1"/>
</dbReference>
<evidence type="ECO:0000313" key="18">
    <source>
        <dbReference type="EMBL" id="PNP43257.1"/>
    </source>
</evidence>
<dbReference type="PANTHER" id="PTHR14218">
    <property type="entry name" value="PROTEASE S8 TRIPEPTIDYL PEPTIDASE I CLN2"/>
    <property type="match status" value="1"/>
</dbReference>
<dbReference type="AlphaFoldDB" id="A0A2K0TCM7"/>
<dbReference type="InterPro" id="IPR015366">
    <property type="entry name" value="S53_propep"/>
</dbReference>
<evidence type="ECO:0000256" key="7">
    <source>
        <dbReference type="ARBA" id="ARBA00022723"/>
    </source>
</evidence>
<evidence type="ECO:0000256" key="5">
    <source>
        <dbReference type="ARBA" id="ARBA00022525"/>
    </source>
</evidence>
<evidence type="ECO:0000256" key="3">
    <source>
        <dbReference type="ARBA" id="ARBA00004239"/>
    </source>
</evidence>
<proteinExistence type="predicted"/>
<dbReference type="SMART" id="SM00944">
    <property type="entry name" value="Pro-kuma_activ"/>
    <property type="match status" value="1"/>
</dbReference>
<dbReference type="GO" id="GO:0008240">
    <property type="term" value="F:tripeptidyl-peptidase activity"/>
    <property type="evidence" value="ECO:0007669"/>
    <property type="project" value="UniProtKB-EC"/>
</dbReference>
<feature type="active site" description="Charge relay system" evidence="15">
    <location>
        <position position="486"/>
    </location>
</feature>
<evidence type="ECO:0000256" key="13">
    <source>
        <dbReference type="ARBA" id="ARBA00023145"/>
    </source>
</evidence>
<comment type="caution">
    <text evidence="18">The sequence shown here is derived from an EMBL/GenBank/DDBJ whole genome shotgun (WGS) entry which is preliminary data.</text>
</comment>
<evidence type="ECO:0000256" key="10">
    <source>
        <dbReference type="ARBA" id="ARBA00022825"/>
    </source>
</evidence>
<comment type="subcellular location">
    <subcellularLocation>
        <location evidence="3">Secreted</location>
        <location evidence="3">Extracellular space</location>
    </subcellularLocation>
</comment>